<proteinExistence type="predicted"/>
<evidence type="ECO:0000313" key="2">
    <source>
        <dbReference type="Proteomes" id="UP000827872"/>
    </source>
</evidence>
<evidence type="ECO:0000313" key="1">
    <source>
        <dbReference type="EMBL" id="KAH8006565.1"/>
    </source>
</evidence>
<name>A0ACB8FMQ1_9SAUR</name>
<protein>
    <submittedName>
        <fullName evidence="1">cGMP-inhibited 3',5'-cyclic phosphodiesterase A</fullName>
    </submittedName>
</protein>
<dbReference type="Proteomes" id="UP000827872">
    <property type="component" value="Linkage Group LG06"/>
</dbReference>
<reference evidence="1" key="1">
    <citation type="submission" date="2021-08" db="EMBL/GenBank/DDBJ databases">
        <title>The first chromosome-level gecko genome reveals the dynamic sex chromosomes of Neotropical dwarf geckos (Sphaerodactylidae: Sphaerodactylus).</title>
        <authorList>
            <person name="Pinto B.J."/>
            <person name="Keating S.E."/>
            <person name="Gamble T."/>
        </authorList>
    </citation>
    <scope>NUCLEOTIDE SEQUENCE</scope>
    <source>
        <strain evidence="1">TG3544</strain>
    </source>
</reference>
<keyword evidence="2" id="KW-1185">Reference proteome</keyword>
<comment type="caution">
    <text evidence="1">The sequence shown here is derived from an EMBL/GenBank/DDBJ whole genome shotgun (WGS) entry which is preliminary data.</text>
</comment>
<sequence>MGEAHGLITDLLADPSLPPNVCTSLRAVSNLLNTQLTFQAVHKPRVSPLVSFNENYTCSDSEESSEKGEKLAVPKRFRKSLPPGLLRRVSSTWTTTTSATGLPTLEPAPVRRDRSASIKPHDAAPSGSEPWNNSLLVSISKSKSFSASYAVAAANHLNSRRPSRQGGIPPNISPLTSPSHSPLKGTPANSPTSKTSNEQFPESTVTAAQQTSKSHRLLACTQSAPNLSETVAPAPVVCSSCGRPYNQTDAAERISERSDRTTHHLNRTGDLA</sequence>
<accession>A0ACB8FMQ1</accession>
<organism evidence="1 2">
    <name type="scientific">Sphaerodactylus townsendi</name>
    <dbReference type="NCBI Taxonomy" id="933632"/>
    <lineage>
        <taxon>Eukaryota</taxon>
        <taxon>Metazoa</taxon>
        <taxon>Chordata</taxon>
        <taxon>Craniata</taxon>
        <taxon>Vertebrata</taxon>
        <taxon>Euteleostomi</taxon>
        <taxon>Lepidosauria</taxon>
        <taxon>Squamata</taxon>
        <taxon>Bifurcata</taxon>
        <taxon>Gekkota</taxon>
        <taxon>Sphaerodactylidae</taxon>
        <taxon>Sphaerodactylus</taxon>
    </lineage>
</organism>
<dbReference type="EMBL" id="CM037619">
    <property type="protein sequence ID" value="KAH8006565.1"/>
    <property type="molecule type" value="Genomic_DNA"/>
</dbReference>
<gene>
    <name evidence="1" type="primary">PDE3A_1</name>
    <name evidence="1" type="ORF">K3G42_008712</name>
</gene>